<dbReference type="InterPro" id="IPR051573">
    <property type="entry name" value="Ankyrin-SOCS_box_domain"/>
</dbReference>
<feature type="repeat" description="ANK" evidence="4">
    <location>
        <begin position="94"/>
        <end position="126"/>
    </location>
</feature>
<dbReference type="PANTHER" id="PTHR24136">
    <property type="entry name" value="SOWAH (DROSOPHILA) HOMOLOG"/>
    <property type="match status" value="1"/>
</dbReference>
<evidence type="ECO:0000256" key="1">
    <source>
        <dbReference type="ARBA" id="ARBA00005949"/>
    </source>
</evidence>
<proteinExistence type="inferred from homology"/>
<dbReference type="Gene3D" id="1.25.40.20">
    <property type="entry name" value="Ankyrin repeat-containing domain"/>
    <property type="match status" value="1"/>
</dbReference>
<dbReference type="AlphaFoldDB" id="A0A3L6STN1"/>
<dbReference type="OrthoDB" id="673776at2759"/>
<accession>A0A3L6STN1</accession>
<gene>
    <name evidence="5" type="ORF">C2845_PM07G07120</name>
</gene>
<dbReference type="PROSITE" id="PS50088">
    <property type="entry name" value="ANK_REPEAT"/>
    <property type="match status" value="1"/>
</dbReference>
<evidence type="ECO:0000313" key="6">
    <source>
        <dbReference type="Proteomes" id="UP000275267"/>
    </source>
</evidence>
<name>A0A3L6STN1_PANMI</name>
<evidence type="ECO:0000313" key="5">
    <source>
        <dbReference type="EMBL" id="RLN24863.1"/>
    </source>
</evidence>
<evidence type="ECO:0000256" key="3">
    <source>
        <dbReference type="ARBA" id="ARBA00023043"/>
    </source>
</evidence>
<protein>
    <submittedName>
        <fullName evidence="5">Uncharacterized protein</fullName>
    </submittedName>
</protein>
<dbReference type="PANTHER" id="PTHR24136:SF37">
    <property type="entry name" value="OS01G0942900 PROTEIN"/>
    <property type="match status" value="1"/>
</dbReference>
<dbReference type="InterPro" id="IPR036770">
    <property type="entry name" value="Ankyrin_rpt-contain_sf"/>
</dbReference>
<dbReference type="SUPFAM" id="SSF48403">
    <property type="entry name" value="Ankyrin repeat"/>
    <property type="match status" value="1"/>
</dbReference>
<keyword evidence="6" id="KW-1185">Reference proteome</keyword>
<comment type="similarity">
    <text evidence="1">Belongs to the ankyrin SOCS box (ASB) family.</text>
</comment>
<keyword evidence="3 4" id="KW-0040">ANK repeat</keyword>
<keyword evidence="2" id="KW-0677">Repeat</keyword>
<dbReference type="InterPro" id="IPR002110">
    <property type="entry name" value="Ankyrin_rpt"/>
</dbReference>
<dbReference type="EMBL" id="PQIB02000004">
    <property type="protein sequence ID" value="RLN24863.1"/>
    <property type="molecule type" value="Genomic_DNA"/>
</dbReference>
<reference evidence="6" key="1">
    <citation type="journal article" date="2019" name="Nat. Commun.">
        <title>The genome of broomcorn millet.</title>
        <authorList>
            <person name="Zou C."/>
            <person name="Miki D."/>
            <person name="Li D."/>
            <person name="Tang Q."/>
            <person name="Xiao L."/>
            <person name="Rajput S."/>
            <person name="Deng P."/>
            <person name="Jia W."/>
            <person name="Huang R."/>
            <person name="Zhang M."/>
            <person name="Sun Y."/>
            <person name="Hu J."/>
            <person name="Fu X."/>
            <person name="Schnable P.S."/>
            <person name="Li F."/>
            <person name="Zhang H."/>
            <person name="Feng B."/>
            <person name="Zhu X."/>
            <person name="Liu R."/>
            <person name="Schnable J.C."/>
            <person name="Zhu J.-K."/>
            <person name="Zhang H."/>
        </authorList>
    </citation>
    <scope>NUCLEOTIDE SEQUENCE [LARGE SCALE GENOMIC DNA]</scope>
</reference>
<dbReference type="GO" id="GO:0045732">
    <property type="term" value="P:positive regulation of protein catabolic process"/>
    <property type="evidence" value="ECO:0007669"/>
    <property type="project" value="TreeGrafter"/>
</dbReference>
<comment type="caution">
    <text evidence="5">The sequence shown here is derived from an EMBL/GenBank/DDBJ whole genome shotgun (WGS) entry which is preliminary data.</text>
</comment>
<dbReference type="GO" id="GO:0016567">
    <property type="term" value="P:protein ubiquitination"/>
    <property type="evidence" value="ECO:0007669"/>
    <property type="project" value="TreeGrafter"/>
</dbReference>
<evidence type="ECO:0000256" key="4">
    <source>
        <dbReference type="PROSITE-ProRule" id="PRU00023"/>
    </source>
</evidence>
<sequence>MILFIIPDPTPKWVRDAFRKISPRLQLILEKDNVQCFLRLFESEEDMHWNFSITSQTLTYMAIYNALRCTRVVLEGKAPKLHWMHANPNCMNPYGYFTLHEAADRFSIDMIKLLFRHGALANVRTVGNKVIENLLPLQIAVENTCLHKYLEDNLFPIQDHQDYTYNLIHLLCLPEMKIFLDTVRLLAAETDNLVDEIWNYIKDEKIVQTAVLLLAAQGQIRGNRSSKSNISGKQNGFEVIMGRMVELYQNSHKQLLESTALKCTYLLVHIISHAGEVLDKYIQHHSEVMRKKKASGWDPDYTRRMFFPYWRSVLKARCVVKVYPSHAPAPAVVLDLEPLNPWSGSLGNGYLKVQIIISSCWEHSDPQVFINKEGFLVLLHSGVMNLLVIQITIFCWEEFGKQQLTINQGGSSVLLHSHS</sequence>
<dbReference type="Proteomes" id="UP000275267">
    <property type="component" value="Unassembled WGS sequence"/>
</dbReference>
<organism evidence="5 6">
    <name type="scientific">Panicum miliaceum</name>
    <name type="common">Proso millet</name>
    <name type="synonym">Broomcorn millet</name>
    <dbReference type="NCBI Taxonomy" id="4540"/>
    <lineage>
        <taxon>Eukaryota</taxon>
        <taxon>Viridiplantae</taxon>
        <taxon>Streptophyta</taxon>
        <taxon>Embryophyta</taxon>
        <taxon>Tracheophyta</taxon>
        <taxon>Spermatophyta</taxon>
        <taxon>Magnoliopsida</taxon>
        <taxon>Liliopsida</taxon>
        <taxon>Poales</taxon>
        <taxon>Poaceae</taxon>
        <taxon>PACMAD clade</taxon>
        <taxon>Panicoideae</taxon>
        <taxon>Panicodae</taxon>
        <taxon>Paniceae</taxon>
        <taxon>Panicinae</taxon>
        <taxon>Panicum</taxon>
        <taxon>Panicum sect. Panicum</taxon>
    </lineage>
</organism>
<evidence type="ECO:0000256" key="2">
    <source>
        <dbReference type="ARBA" id="ARBA00022737"/>
    </source>
</evidence>